<dbReference type="SMART" id="SM00240">
    <property type="entry name" value="FHA"/>
    <property type="match status" value="1"/>
</dbReference>
<dbReference type="InterPro" id="IPR042287">
    <property type="entry name" value="FhaA_N_sf"/>
</dbReference>
<dbReference type="Pfam" id="PF00498">
    <property type="entry name" value="FHA"/>
    <property type="match status" value="1"/>
</dbReference>
<accession>A0A1R1L725</accession>
<dbReference type="EMBL" id="MRDE01000076">
    <property type="protein sequence ID" value="OMH23350.1"/>
    <property type="molecule type" value="Genomic_DNA"/>
</dbReference>
<dbReference type="Pfam" id="PF12401">
    <property type="entry name" value="FhaA_N"/>
    <property type="match status" value="1"/>
</dbReference>
<evidence type="ECO:0000256" key="1">
    <source>
        <dbReference type="ARBA" id="ARBA00022553"/>
    </source>
</evidence>
<dbReference type="InterPro" id="IPR022128">
    <property type="entry name" value="FhaA_N"/>
</dbReference>
<dbReference type="SUPFAM" id="SSF49879">
    <property type="entry name" value="SMAD/FHA domain"/>
    <property type="match status" value="1"/>
</dbReference>
<dbReference type="InterPro" id="IPR050923">
    <property type="entry name" value="Cell_Proc_Reg/RNA_Proc"/>
</dbReference>
<dbReference type="CDD" id="cd00060">
    <property type="entry name" value="FHA"/>
    <property type="match status" value="1"/>
</dbReference>
<evidence type="ECO:0000259" key="3">
    <source>
        <dbReference type="PROSITE" id="PS50006"/>
    </source>
</evidence>
<dbReference type="Proteomes" id="UP000187085">
    <property type="component" value="Unassembled WGS sequence"/>
</dbReference>
<dbReference type="PROSITE" id="PS50006">
    <property type="entry name" value="FHA_DOMAIN"/>
    <property type="match status" value="1"/>
</dbReference>
<keyword evidence="1" id="KW-0597">Phosphoprotein</keyword>
<dbReference type="RefSeq" id="WP_076705384.1">
    <property type="nucleotide sequence ID" value="NZ_MRDE01000076.1"/>
</dbReference>
<evidence type="ECO:0000256" key="2">
    <source>
        <dbReference type="SAM" id="MobiDB-lite"/>
    </source>
</evidence>
<reference evidence="4 5" key="1">
    <citation type="submission" date="2016-12" db="EMBL/GenBank/DDBJ databases">
        <title>Draft genome of Tersicoccus phoenicis 1P05MA.</title>
        <authorList>
            <person name="Nakajima Y."/>
            <person name="Yoshizawa S."/>
            <person name="Nakamura K."/>
            <person name="Ogura Y."/>
            <person name="Hayashi T."/>
            <person name="Kogure K."/>
        </authorList>
    </citation>
    <scope>NUCLEOTIDE SEQUENCE [LARGE SCALE GENOMIC DNA]</scope>
    <source>
        <strain evidence="4 5">1p05MA</strain>
    </source>
</reference>
<dbReference type="Gene3D" id="2.60.200.20">
    <property type="match status" value="1"/>
</dbReference>
<protein>
    <recommendedName>
        <fullName evidence="3">FHA domain-containing protein</fullName>
    </recommendedName>
</protein>
<dbReference type="InterPro" id="IPR008984">
    <property type="entry name" value="SMAD_FHA_dom_sf"/>
</dbReference>
<dbReference type="InterPro" id="IPR000253">
    <property type="entry name" value="FHA_dom"/>
</dbReference>
<comment type="caution">
    <text evidence="4">The sequence shown here is derived from an EMBL/GenBank/DDBJ whole genome shotgun (WGS) entry which is preliminary data.</text>
</comment>
<dbReference type="OrthoDB" id="151099at2"/>
<proteinExistence type="predicted"/>
<feature type="domain" description="FHA" evidence="3">
    <location>
        <begin position="175"/>
        <end position="224"/>
    </location>
</feature>
<dbReference type="AlphaFoldDB" id="A0A1R1L725"/>
<evidence type="ECO:0000313" key="4">
    <source>
        <dbReference type="EMBL" id="OMH23350.1"/>
    </source>
</evidence>
<dbReference type="STRING" id="554083.BKD30_13535"/>
<feature type="region of interest" description="Disordered" evidence="2">
    <location>
        <begin position="118"/>
        <end position="154"/>
    </location>
</feature>
<dbReference type="PANTHER" id="PTHR23308">
    <property type="entry name" value="NUCLEAR INHIBITOR OF PROTEIN PHOSPHATASE-1"/>
    <property type="match status" value="1"/>
</dbReference>
<dbReference type="Gene3D" id="3.30.2320.60">
    <property type="entry name" value="FhaA, phosphopeptide-binding domain (DUF3662)"/>
    <property type="match status" value="1"/>
</dbReference>
<gene>
    <name evidence="4" type="ORF">BKD30_13535</name>
</gene>
<name>A0A1R1L725_9MICC</name>
<organism evidence="4 5">
    <name type="scientific">Tersicoccus phoenicis</name>
    <dbReference type="NCBI Taxonomy" id="554083"/>
    <lineage>
        <taxon>Bacteria</taxon>
        <taxon>Bacillati</taxon>
        <taxon>Actinomycetota</taxon>
        <taxon>Actinomycetes</taxon>
        <taxon>Micrococcales</taxon>
        <taxon>Micrococcaceae</taxon>
        <taxon>Tersicoccus</taxon>
    </lineage>
</organism>
<sequence length="255" mass="27996">MGRLDDVERRLEKIVRGVFSRGGGRQVEPVEIASALRREMDHKSIVLTEGRTITPNVFDARLSDADFEKAQEWGTALAEELCEVAIKHARSQGYALLGPVRFSFLHDPVLRTGVFEIDSKTEKQQDRQRTARSGGPRTAPRGGSVTGGPWRKEAEEKRPVLEIHGQRYALNAPTIVLGRSSEADILVDDTGVSRKHLQIHTQDGLSEAVDLGSTNGSYVNGQKINGSVPLTDGSVISMGRTKITFRLIPASKSDR</sequence>
<keyword evidence="5" id="KW-1185">Reference proteome</keyword>
<feature type="compositionally biased region" description="Basic and acidic residues" evidence="2">
    <location>
        <begin position="118"/>
        <end position="129"/>
    </location>
</feature>
<evidence type="ECO:0000313" key="5">
    <source>
        <dbReference type="Proteomes" id="UP000187085"/>
    </source>
</evidence>